<protein>
    <submittedName>
        <fullName evidence="1">Uncharacterized protein</fullName>
    </submittedName>
</protein>
<organism evidence="1 2">
    <name type="scientific">Parasitella parasitica</name>
    <dbReference type="NCBI Taxonomy" id="35722"/>
    <lineage>
        <taxon>Eukaryota</taxon>
        <taxon>Fungi</taxon>
        <taxon>Fungi incertae sedis</taxon>
        <taxon>Mucoromycota</taxon>
        <taxon>Mucoromycotina</taxon>
        <taxon>Mucoromycetes</taxon>
        <taxon>Mucorales</taxon>
        <taxon>Mucorineae</taxon>
        <taxon>Mucoraceae</taxon>
        <taxon>Parasitella</taxon>
    </lineage>
</organism>
<name>A0A0B7MN75_9FUNG</name>
<dbReference type="STRING" id="35722.A0A0B7MN75"/>
<keyword evidence="2" id="KW-1185">Reference proteome</keyword>
<dbReference type="Proteomes" id="UP000054107">
    <property type="component" value="Unassembled WGS sequence"/>
</dbReference>
<accession>A0A0B7MN75</accession>
<dbReference type="OrthoDB" id="10456333at2759"/>
<sequence length="269" mass="30898">MHAANIGVKHDYQPNIAIPQLLESFNNYSRQYPYAAVRSPHRSHYSRILADISNTQAATFTNFCFKDAIPNANAKKLSLYVYSIKSRDRDVFWPRSVTRTLEIGAIVQQILNETDFGGPTLASLSEFPQEYLPFLYRILQQLEDYNENQLNLADDVQIEVSRHWAYRFLKTLPIYSSLGKHRGAGIVTSIVNSINRDSRFTAPNIPEEDTNAILETIQDTRNRIDNSRTYMDNIKNGQASGINREDCFRPEASTSVNQKRVFNILPMWK</sequence>
<reference evidence="1 2" key="1">
    <citation type="submission" date="2014-09" db="EMBL/GenBank/DDBJ databases">
        <authorList>
            <person name="Ellenberger Sabrina"/>
        </authorList>
    </citation>
    <scope>NUCLEOTIDE SEQUENCE [LARGE SCALE GENOMIC DNA]</scope>
    <source>
        <strain evidence="1 2">CBS 412.66</strain>
    </source>
</reference>
<gene>
    <name evidence="1" type="primary">PARPA_00552.1 scaffold 917</name>
</gene>
<evidence type="ECO:0000313" key="2">
    <source>
        <dbReference type="Proteomes" id="UP000054107"/>
    </source>
</evidence>
<evidence type="ECO:0000313" key="1">
    <source>
        <dbReference type="EMBL" id="CEP07271.1"/>
    </source>
</evidence>
<proteinExistence type="predicted"/>
<dbReference type="AlphaFoldDB" id="A0A0B7MN75"/>
<dbReference type="EMBL" id="LN719154">
    <property type="protein sequence ID" value="CEP07271.1"/>
    <property type="molecule type" value="Genomic_DNA"/>
</dbReference>